<dbReference type="AlphaFoldDB" id="A0A0F9JTJ4"/>
<dbReference type="EMBL" id="LAZR01010662">
    <property type="protein sequence ID" value="KKM65776.1"/>
    <property type="molecule type" value="Genomic_DNA"/>
</dbReference>
<protein>
    <submittedName>
        <fullName evidence="3">Uncharacterized protein</fullName>
    </submittedName>
</protein>
<sequence length="367" mass="41301">MTHKSKKKRQEKRRAEVIKRKAQFAKDQAAKKKPKKTVRPTIQLKKQGETVTAAEADRRSKERRKTARRETVLPTIQLKKPIDIGGPKQEERGFIETFIKGPKGHEELNLKTGTLPFGLNIASTVASTVNIAKAAKLSADINKAAANAKNIAMAKKVLKGAFSKGALAAYGAWAGSVMIGLWATAEAPESIAFPEQKFLITDAVRTGDWSLVDEAEKAKYEILDLSTWEKIIRLSPASFILIFKKIQGALAGAKITSKIIEDKKKQQEEGTTETDYWDERREEEAEADKAAVDYYNEQRKLQVEWEREAEKAGRNEDAAFWRKERAKQAKMEAEDRQAIADFWIAYRKEALKIANDNRPSNLNFGLL</sequence>
<evidence type="ECO:0000256" key="2">
    <source>
        <dbReference type="SAM" id="Phobius"/>
    </source>
</evidence>
<reference evidence="3" key="1">
    <citation type="journal article" date="2015" name="Nature">
        <title>Complex archaea that bridge the gap between prokaryotes and eukaryotes.</title>
        <authorList>
            <person name="Spang A."/>
            <person name="Saw J.H."/>
            <person name="Jorgensen S.L."/>
            <person name="Zaremba-Niedzwiedzka K."/>
            <person name="Martijn J."/>
            <person name="Lind A.E."/>
            <person name="van Eijk R."/>
            <person name="Schleper C."/>
            <person name="Guy L."/>
            <person name="Ettema T.J."/>
        </authorList>
    </citation>
    <scope>NUCLEOTIDE SEQUENCE</scope>
</reference>
<proteinExistence type="predicted"/>
<evidence type="ECO:0000256" key="1">
    <source>
        <dbReference type="SAM" id="MobiDB-lite"/>
    </source>
</evidence>
<name>A0A0F9JTJ4_9ZZZZ</name>
<feature type="compositionally biased region" description="Basic residues" evidence="1">
    <location>
        <begin position="1"/>
        <end position="12"/>
    </location>
</feature>
<keyword evidence="2" id="KW-1133">Transmembrane helix</keyword>
<feature type="region of interest" description="Disordered" evidence="1">
    <location>
        <begin position="1"/>
        <end position="69"/>
    </location>
</feature>
<keyword evidence="2" id="KW-0812">Transmembrane</keyword>
<organism evidence="3">
    <name type="scientific">marine sediment metagenome</name>
    <dbReference type="NCBI Taxonomy" id="412755"/>
    <lineage>
        <taxon>unclassified sequences</taxon>
        <taxon>metagenomes</taxon>
        <taxon>ecological metagenomes</taxon>
    </lineage>
</organism>
<comment type="caution">
    <text evidence="3">The sequence shown here is derived from an EMBL/GenBank/DDBJ whole genome shotgun (WGS) entry which is preliminary data.</text>
</comment>
<keyword evidence="2" id="KW-0472">Membrane</keyword>
<feature type="transmembrane region" description="Helical" evidence="2">
    <location>
        <begin position="165"/>
        <end position="185"/>
    </location>
</feature>
<evidence type="ECO:0000313" key="3">
    <source>
        <dbReference type="EMBL" id="KKM65776.1"/>
    </source>
</evidence>
<accession>A0A0F9JTJ4</accession>
<gene>
    <name evidence="3" type="ORF">LCGC14_1487840</name>
</gene>